<reference evidence="3 4" key="1">
    <citation type="submission" date="2016-11" db="EMBL/GenBank/DDBJ databases">
        <authorList>
            <person name="Jaros S."/>
            <person name="Januszkiewicz K."/>
            <person name="Wedrychowicz H."/>
        </authorList>
    </citation>
    <scope>NUCLEOTIDE SEQUENCE [LARGE SCALE GENOMIC DNA]</scope>
    <source>
        <strain evidence="3 4">DSM 9705</strain>
    </source>
</reference>
<dbReference type="RefSeq" id="WP_073379381.1">
    <property type="nucleotide sequence ID" value="NZ_FQXS01000051.1"/>
</dbReference>
<dbReference type="Pfam" id="PF01558">
    <property type="entry name" value="POR"/>
    <property type="match status" value="1"/>
</dbReference>
<organism evidence="3 4">
    <name type="scientific">Desulfofustis glycolicus DSM 9705</name>
    <dbReference type="NCBI Taxonomy" id="1121409"/>
    <lineage>
        <taxon>Bacteria</taxon>
        <taxon>Pseudomonadati</taxon>
        <taxon>Thermodesulfobacteriota</taxon>
        <taxon>Desulfobulbia</taxon>
        <taxon>Desulfobulbales</taxon>
        <taxon>Desulfocapsaceae</taxon>
        <taxon>Desulfofustis</taxon>
    </lineage>
</organism>
<keyword evidence="1" id="KW-0560">Oxidoreductase</keyword>
<name>A0A1M5YRB4_9BACT</name>
<sequence length="166" mass="17608">MKQQIIVSGIGGQGALFLTRVIAQAAVDLDIPVLTSETHGMAQRGGTVISTIKVGDFASPLIRTGQADVGLLLWESNLAVHRPLLKPGGALLVNAETAGEGDRLDASGIARKLGNAVLSNLVLLGRAVQTKVLFCDEQTCVAAIRKLAPERFVEQNLQAFYEGLHR</sequence>
<dbReference type="Gene3D" id="3.40.920.10">
    <property type="entry name" value="Pyruvate-ferredoxin oxidoreductase, PFOR, domain III"/>
    <property type="match status" value="1"/>
</dbReference>
<dbReference type="InterPro" id="IPR002869">
    <property type="entry name" value="Pyrv_flavodox_OxRed_cen"/>
</dbReference>
<evidence type="ECO:0000259" key="2">
    <source>
        <dbReference type="Pfam" id="PF01558"/>
    </source>
</evidence>
<dbReference type="PANTHER" id="PTHR43854">
    <property type="entry name" value="INDOLEPYRUVATE OXIDOREDUCTASE SUBUNIT IORB"/>
    <property type="match status" value="1"/>
</dbReference>
<evidence type="ECO:0000256" key="1">
    <source>
        <dbReference type="ARBA" id="ARBA00023002"/>
    </source>
</evidence>
<protein>
    <submittedName>
        <fullName evidence="3">Indolepyruvate ferredoxin oxidoreductase beta subunit</fullName>
    </submittedName>
</protein>
<dbReference type="STRING" id="1121409.SAMN02745124_04344"/>
<dbReference type="PANTHER" id="PTHR43854:SF1">
    <property type="entry name" value="INDOLEPYRUVATE OXIDOREDUCTASE SUBUNIT IORB"/>
    <property type="match status" value="1"/>
</dbReference>
<proteinExistence type="predicted"/>
<dbReference type="InterPro" id="IPR052198">
    <property type="entry name" value="IorB_Oxidoreductase"/>
</dbReference>
<dbReference type="OrthoDB" id="9800445at2"/>
<dbReference type="Proteomes" id="UP000184139">
    <property type="component" value="Unassembled WGS sequence"/>
</dbReference>
<dbReference type="GO" id="GO:0016903">
    <property type="term" value="F:oxidoreductase activity, acting on the aldehyde or oxo group of donors"/>
    <property type="evidence" value="ECO:0007669"/>
    <property type="project" value="InterPro"/>
</dbReference>
<dbReference type="EMBL" id="FQXS01000051">
    <property type="protein sequence ID" value="SHI14419.1"/>
    <property type="molecule type" value="Genomic_DNA"/>
</dbReference>
<dbReference type="InterPro" id="IPR019752">
    <property type="entry name" value="Pyrv/ketoisovalerate_OxRed_cat"/>
</dbReference>
<evidence type="ECO:0000313" key="4">
    <source>
        <dbReference type="Proteomes" id="UP000184139"/>
    </source>
</evidence>
<gene>
    <name evidence="3" type="ORF">SAMN02745124_04344</name>
</gene>
<accession>A0A1M5YRB4</accession>
<keyword evidence="4" id="KW-1185">Reference proteome</keyword>
<feature type="domain" description="Pyruvate/ketoisovalerate oxidoreductase catalytic" evidence="2">
    <location>
        <begin position="11"/>
        <end position="164"/>
    </location>
</feature>
<evidence type="ECO:0000313" key="3">
    <source>
        <dbReference type="EMBL" id="SHI14419.1"/>
    </source>
</evidence>
<dbReference type="AlphaFoldDB" id="A0A1M5YRB4"/>
<dbReference type="SUPFAM" id="SSF53323">
    <property type="entry name" value="Pyruvate-ferredoxin oxidoreductase, PFOR, domain III"/>
    <property type="match status" value="1"/>
</dbReference>
<keyword evidence="3" id="KW-0670">Pyruvate</keyword>